<gene>
    <name evidence="2" type="ORF">S06H3_42380</name>
</gene>
<feature type="domain" description="Peptidase C39" evidence="1">
    <location>
        <begin position="126"/>
        <end position="250"/>
    </location>
</feature>
<dbReference type="GO" id="GO:0008233">
    <property type="term" value="F:peptidase activity"/>
    <property type="evidence" value="ECO:0007669"/>
    <property type="project" value="InterPro"/>
</dbReference>
<dbReference type="Gene3D" id="3.90.70.10">
    <property type="entry name" value="Cysteine proteinases"/>
    <property type="match status" value="1"/>
</dbReference>
<dbReference type="EMBL" id="BARV01026201">
    <property type="protein sequence ID" value="GAI38229.1"/>
    <property type="molecule type" value="Genomic_DNA"/>
</dbReference>
<protein>
    <recommendedName>
        <fullName evidence="1">Peptidase C39 domain-containing protein</fullName>
    </recommendedName>
</protein>
<dbReference type="AlphaFoldDB" id="X1Q4P9"/>
<dbReference type="GO" id="GO:0005524">
    <property type="term" value="F:ATP binding"/>
    <property type="evidence" value="ECO:0007669"/>
    <property type="project" value="InterPro"/>
</dbReference>
<name>X1Q4P9_9ZZZZ</name>
<dbReference type="GO" id="GO:0016020">
    <property type="term" value="C:membrane"/>
    <property type="evidence" value="ECO:0007669"/>
    <property type="project" value="InterPro"/>
</dbReference>
<comment type="caution">
    <text evidence="2">The sequence shown here is derived from an EMBL/GenBank/DDBJ whole genome shotgun (WGS) entry which is preliminary data.</text>
</comment>
<accession>X1Q4P9</accession>
<proteinExistence type="predicted"/>
<organism evidence="2">
    <name type="scientific">marine sediment metagenome</name>
    <dbReference type="NCBI Taxonomy" id="412755"/>
    <lineage>
        <taxon>unclassified sequences</taxon>
        <taxon>metagenomes</taxon>
        <taxon>ecological metagenomes</taxon>
    </lineage>
</organism>
<evidence type="ECO:0000259" key="1">
    <source>
        <dbReference type="PROSITE" id="PS50990"/>
    </source>
</evidence>
<dbReference type="PROSITE" id="PS50990">
    <property type="entry name" value="PEPTIDASE_C39"/>
    <property type="match status" value="1"/>
</dbReference>
<sequence length="264" mass="29956">RLEMVFVMDPQKDYAVISCSINGQGNSVVSRQYSDYQLISGNWVPTIILMERYEADSNKLLAYDLWNITTIDVNVPEADSFDVSYEDDALIEYRSYLTDEPVMYRYSDIVDTDLLLAERLAFAASEGTQPQNCATISLKYVVSQLGKDVTDSQLAQLVTEPNNNTSLYEMKQFAQDLGLFCRAVKTDIQTLRDLDGCQIILHIPSENHFVVLAGIDNEYVRTIDLASNQFYYRTDLAFFGMDWTEGTALLISNQSIELQGNFTE</sequence>
<feature type="non-terminal residue" evidence="2">
    <location>
        <position position="264"/>
    </location>
</feature>
<feature type="non-terminal residue" evidence="2">
    <location>
        <position position="1"/>
    </location>
</feature>
<dbReference type="Pfam" id="PF03412">
    <property type="entry name" value="Peptidase_C39"/>
    <property type="match status" value="1"/>
</dbReference>
<reference evidence="2" key="1">
    <citation type="journal article" date="2014" name="Front. Microbiol.">
        <title>High frequency of phylogenetically diverse reductive dehalogenase-homologous genes in deep subseafloor sedimentary metagenomes.</title>
        <authorList>
            <person name="Kawai M."/>
            <person name="Futagami T."/>
            <person name="Toyoda A."/>
            <person name="Takaki Y."/>
            <person name="Nishi S."/>
            <person name="Hori S."/>
            <person name="Arai W."/>
            <person name="Tsubouchi T."/>
            <person name="Morono Y."/>
            <person name="Uchiyama I."/>
            <person name="Ito T."/>
            <person name="Fujiyama A."/>
            <person name="Inagaki F."/>
            <person name="Takami H."/>
        </authorList>
    </citation>
    <scope>NUCLEOTIDE SEQUENCE</scope>
    <source>
        <strain evidence="2">Expedition CK06-06</strain>
    </source>
</reference>
<evidence type="ECO:0000313" key="2">
    <source>
        <dbReference type="EMBL" id="GAI38229.1"/>
    </source>
</evidence>
<dbReference type="GO" id="GO:0006508">
    <property type="term" value="P:proteolysis"/>
    <property type="evidence" value="ECO:0007669"/>
    <property type="project" value="InterPro"/>
</dbReference>
<dbReference type="InterPro" id="IPR005074">
    <property type="entry name" value="Peptidase_C39"/>
</dbReference>